<keyword evidence="2" id="KW-1185">Reference proteome</keyword>
<accession>A0ACA9SIW9</accession>
<feature type="non-terminal residue" evidence="1">
    <location>
        <position position="1"/>
    </location>
</feature>
<proteinExistence type="predicted"/>
<feature type="non-terminal residue" evidence="1">
    <location>
        <position position="96"/>
    </location>
</feature>
<comment type="caution">
    <text evidence="1">The sequence shown here is derived from an EMBL/GenBank/DDBJ whole genome shotgun (WGS) entry which is preliminary data.</text>
</comment>
<name>A0ACA9SIW9_9GLOM</name>
<dbReference type="EMBL" id="CAJVQC010128372">
    <property type="protein sequence ID" value="CAG8840936.1"/>
    <property type="molecule type" value="Genomic_DNA"/>
</dbReference>
<gene>
    <name evidence="1" type="ORF">RPERSI_LOCUS31644</name>
</gene>
<sequence length="96" mass="10035">QLPPNTSGEPVPNAPRDPPKDTPFTLAELAEYDGSDQSRPIYVAVKGTVFDVTGKRPLYGMGGTYHSFAGKDASKGLATGSMTDVAGDCSSLNESQ</sequence>
<protein>
    <submittedName>
        <fullName evidence="1">30274_t:CDS:1</fullName>
    </submittedName>
</protein>
<evidence type="ECO:0000313" key="1">
    <source>
        <dbReference type="EMBL" id="CAG8840936.1"/>
    </source>
</evidence>
<evidence type="ECO:0000313" key="2">
    <source>
        <dbReference type="Proteomes" id="UP000789920"/>
    </source>
</evidence>
<reference evidence="1" key="1">
    <citation type="submission" date="2021-06" db="EMBL/GenBank/DDBJ databases">
        <authorList>
            <person name="Kallberg Y."/>
            <person name="Tangrot J."/>
            <person name="Rosling A."/>
        </authorList>
    </citation>
    <scope>NUCLEOTIDE SEQUENCE</scope>
    <source>
        <strain evidence="1">MA461A</strain>
    </source>
</reference>
<organism evidence="1 2">
    <name type="scientific">Racocetra persica</name>
    <dbReference type="NCBI Taxonomy" id="160502"/>
    <lineage>
        <taxon>Eukaryota</taxon>
        <taxon>Fungi</taxon>
        <taxon>Fungi incertae sedis</taxon>
        <taxon>Mucoromycota</taxon>
        <taxon>Glomeromycotina</taxon>
        <taxon>Glomeromycetes</taxon>
        <taxon>Diversisporales</taxon>
        <taxon>Gigasporaceae</taxon>
        <taxon>Racocetra</taxon>
    </lineage>
</organism>
<dbReference type="Proteomes" id="UP000789920">
    <property type="component" value="Unassembled WGS sequence"/>
</dbReference>